<evidence type="ECO:0000256" key="8">
    <source>
        <dbReference type="ARBA" id="ARBA00022989"/>
    </source>
</evidence>
<accession>A0A0F8YKZ1</accession>
<dbReference type="SUPFAM" id="SSF74653">
    <property type="entry name" value="TolA/TonB C-terminal domain"/>
    <property type="match status" value="1"/>
</dbReference>
<sequence>PPLSRVPLRVAFVARAAVAGSVVASGAARTGDRSVSLNAFQPPPPSPNHVGLPSVSVCVTLPPPPPAAPEIIEIVENNEEIEETIIESTETNQESVIEAPMEVDDVVVEEEEEEVSVPFSVIENAPIFPGCKNVEGNEAKKACFQKKIQEHVAKEFNYPEVALEMGVQGRVFVQFAIDNKGYIADIRVRGPDKNLETEAIRIVAAIPKMTPGMQRGRAVKVPYSIPITFKLQ</sequence>
<dbReference type="PANTHER" id="PTHR33446:SF2">
    <property type="entry name" value="PROTEIN TONB"/>
    <property type="match status" value="1"/>
</dbReference>
<keyword evidence="9" id="KW-0472">Membrane</keyword>
<dbReference type="InterPro" id="IPR006260">
    <property type="entry name" value="TonB/TolA_C"/>
</dbReference>
<dbReference type="GO" id="GO:0031992">
    <property type="term" value="F:energy transducer activity"/>
    <property type="evidence" value="ECO:0007669"/>
    <property type="project" value="TreeGrafter"/>
</dbReference>
<evidence type="ECO:0000259" key="10">
    <source>
        <dbReference type="PROSITE" id="PS52015"/>
    </source>
</evidence>
<organism evidence="11">
    <name type="scientific">marine sediment metagenome</name>
    <dbReference type="NCBI Taxonomy" id="412755"/>
    <lineage>
        <taxon>unclassified sequences</taxon>
        <taxon>metagenomes</taxon>
        <taxon>ecological metagenomes</taxon>
    </lineage>
</organism>
<keyword evidence="8" id="KW-1133">Transmembrane helix</keyword>
<evidence type="ECO:0000256" key="2">
    <source>
        <dbReference type="ARBA" id="ARBA00006555"/>
    </source>
</evidence>
<name>A0A0F8YKZ1_9ZZZZ</name>
<evidence type="ECO:0000256" key="1">
    <source>
        <dbReference type="ARBA" id="ARBA00004383"/>
    </source>
</evidence>
<evidence type="ECO:0000256" key="9">
    <source>
        <dbReference type="ARBA" id="ARBA00023136"/>
    </source>
</evidence>
<dbReference type="PANTHER" id="PTHR33446">
    <property type="entry name" value="PROTEIN TONB-RELATED"/>
    <property type="match status" value="1"/>
</dbReference>
<dbReference type="GO" id="GO:0055085">
    <property type="term" value="P:transmembrane transport"/>
    <property type="evidence" value="ECO:0007669"/>
    <property type="project" value="InterPro"/>
</dbReference>
<gene>
    <name evidence="11" type="ORF">LCGC14_3141770</name>
</gene>
<dbReference type="EMBL" id="LAZR01068899">
    <property type="protein sequence ID" value="KKK48771.1"/>
    <property type="molecule type" value="Genomic_DNA"/>
</dbReference>
<dbReference type="InterPro" id="IPR037682">
    <property type="entry name" value="TonB_C"/>
</dbReference>
<evidence type="ECO:0000256" key="6">
    <source>
        <dbReference type="ARBA" id="ARBA00022692"/>
    </source>
</evidence>
<dbReference type="AlphaFoldDB" id="A0A0F8YKZ1"/>
<evidence type="ECO:0000313" key="11">
    <source>
        <dbReference type="EMBL" id="KKK48771.1"/>
    </source>
</evidence>
<evidence type="ECO:0000256" key="4">
    <source>
        <dbReference type="ARBA" id="ARBA00022475"/>
    </source>
</evidence>
<feature type="non-terminal residue" evidence="11">
    <location>
        <position position="1"/>
    </location>
</feature>
<reference evidence="11" key="1">
    <citation type="journal article" date="2015" name="Nature">
        <title>Complex archaea that bridge the gap between prokaryotes and eukaryotes.</title>
        <authorList>
            <person name="Spang A."/>
            <person name="Saw J.H."/>
            <person name="Jorgensen S.L."/>
            <person name="Zaremba-Niedzwiedzka K."/>
            <person name="Martijn J."/>
            <person name="Lind A.E."/>
            <person name="van Eijk R."/>
            <person name="Schleper C."/>
            <person name="Guy L."/>
            <person name="Ettema T.J."/>
        </authorList>
    </citation>
    <scope>NUCLEOTIDE SEQUENCE</scope>
</reference>
<dbReference type="Gene3D" id="3.30.1150.10">
    <property type="match status" value="1"/>
</dbReference>
<dbReference type="InterPro" id="IPR051045">
    <property type="entry name" value="TonB-dependent_transducer"/>
</dbReference>
<comment type="similarity">
    <text evidence="2">Belongs to the TonB family.</text>
</comment>
<dbReference type="PROSITE" id="PS52015">
    <property type="entry name" value="TONB_CTD"/>
    <property type="match status" value="1"/>
</dbReference>
<keyword evidence="4" id="KW-1003">Cell membrane</keyword>
<keyword evidence="6" id="KW-0812">Transmembrane</keyword>
<keyword evidence="7" id="KW-0653">Protein transport</keyword>
<dbReference type="Pfam" id="PF03544">
    <property type="entry name" value="TonB_C"/>
    <property type="match status" value="1"/>
</dbReference>
<evidence type="ECO:0000256" key="7">
    <source>
        <dbReference type="ARBA" id="ARBA00022927"/>
    </source>
</evidence>
<keyword evidence="5" id="KW-0997">Cell inner membrane</keyword>
<comment type="caution">
    <text evidence="11">The sequence shown here is derived from an EMBL/GenBank/DDBJ whole genome shotgun (WGS) entry which is preliminary data.</text>
</comment>
<proteinExistence type="inferred from homology"/>
<comment type="subcellular location">
    <subcellularLocation>
        <location evidence="1">Cell inner membrane</location>
        <topology evidence="1">Single-pass membrane protein</topology>
        <orientation evidence="1">Periplasmic side</orientation>
    </subcellularLocation>
</comment>
<dbReference type="GO" id="GO:0098797">
    <property type="term" value="C:plasma membrane protein complex"/>
    <property type="evidence" value="ECO:0007669"/>
    <property type="project" value="TreeGrafter"/>
</dbReference>
<evidence type="ECO:0000256" key="5">
    <source>
        <dbReference type="ARBA" id="ARBA00022519"/>
    </source>
</evidence>
<dbReference type="GO" id="GO:0015031">
    <property type="term" value="P:protein transport"/>
    <property type="evidence" value="ECO:0007669"/>
    <property type="project" value="UniProtKB-KW"/>
</dbReference>
<keyword evidence="3" id="KW-0813">Transport</keyword>
<feature type="domain" description="TonB C-terminal" evidence="10">
    <location>
        <begin position="143"/>
        <end position="232"/>
    </location>
</feature>
<dbReference type="NCBIfam" id="TIGR01352">
    <property type="entry name" value="tonB_Cterm"/>
    <property type="match status" value="1"/>
</dbReference>
<protein>
    <recommendedName>
        <fullName evidence="10">TonB C-terminal domain-containing protein</fullName>
    </recommendedName>
</protein>
<evidence type="ECO:0000256" key="3">
    <source>
        <dbReference type="ARBA" id="ARBA00022448"/>
    </source>
</evidence>